<feature type="transmembrane region" description="Helical" evidence="1">
    <location>
        <begin position="153"/>
        <end position="171"/>
    </location>
</feature>
<keyword evidence="1" id="KW-1133">Transmembrane helix</keyword>
<keyword evidence="1" id="KW-0812">Transmembrane</keyword>
<dbReference type="EMBL" id="BDDD01000298">
    <property type="protein sequence ID" value="GAV63180.1"/>
    <property type="molecule type" value="Genomic_DNA"/>
</dbReference>
<name>A0A1Q3B5D6_CEPFO</name>
<proteinExistence type="predicted"/>
<evidence type="ECO:0000313" key="2">
    <source>
        <dbReference type="EMBL" id="GAV63180.1"/>
    </source>
</evidence>
<evidence type="ECO:0008006" key="4">
    <source>
        <dbReference type="Google" id="ProtNLM"/>
    </source>
</evidence>
<dbReference type="AlphaFoldDB" id="A0A1Q3B5D6"/>
<evidence type="ECO:0000256" key="1">
    <source>
        <dbReference type="SAM" id="Phobius"/>
    </source>
</evidence>
<keyword evidence="1" id="KW-0472">Membrane</keyword>
<keyword evidence="3" id="KW-1185">Reference proteome</keyword>
<protein>
    <recommendedName>
        <fullName evidence="4">Transmembrane protein</fullName>
    </recommendedName>
</protein>
<sequence length="223" mass="25095">MPKSLLYKSQILLSQQSLLLYPIRKSITPLQITNDETKVPIFHSPFSLSHNTHVQKQLTCAKRNKRQSGSQRLTRLILQSIPIIASKLKILPQPFDLIVGEFGGGVGGGVGFLKGFGGGGFDGWRRRVKKSIGFLMVCGLAFYLGRELQSNEFWYVLGVGLFIVVLVKGWKRGLEDMVLGLCWFGVLVGLGLKREEVQKMVKRFRVSSQDVRKRRRNGSTRAF</sequence>
<dbReference type="InParanoid" id="A0A1Q3B5D6"/>
<organism evidence="2 3">
    <name type="scientific">Cephalotus follicularis</name>
    <name type="common">Albany pitcher plant</name>
    <dbReference type="NCBI Taxonomy" id="3775"/>
    <lineage>
        <taxon>Eukaryota</taxon>
        <taxon>Viridiplantae</taxon>
        <taxon>Streptophyta</taxon>
        <taxon>Embryophyta</taxon>
        <taxon>Tracheophyta</taxon>
        <taxon>Spermatophyta</taxon>
        <taxon>Magnoliopsida</taxon>
        <taxon>eudicotyledons</taxon>
        <taxon>Gunneridae</taxon>
        <taxon>Pentapetalae</taxon>
        <taxon>rosids</taxon>
        <taxon>fabids</taxon>
        <taxon>Oxalidales</taxon>
        <taxon>Cephalotaceae</taxon>
        <taxon>Cephalotus</taxon>
    </lineage>
</organism>
<dbReference type="Proteomes" id="UP000187406">
    <property type="component" value="Unassembled WGS sequence"/>
</dbReference>
<evidence type="ECO:0000313" key="3">
    <source>
        <dbReference type="Proteomes" id="UP000187406"/>
    </source>
</evidence>
<reference evidence="3" key="1">
    <citation type="submission" date="2016-04" db="EMBL/GenBank/DDBJ databases">
        <title>Cephalotus genome sequencing.</title>
        <authorList>
            <person name="Fukushima K."/>
            <person name="Hasebe M."/>
            <person name="Fang X."/>
        </authorList>
    </citation>
    <scope>NUCLEOTIDE SEQUENCE [LARGE SCALE GENOMIC DNA]</scope>
    <source>
        <strain evidence="3">cv. St1</strain>
    </source>
</reference>
<comment type="caution">
    <text evidence="2">The sequence shown here is derived from an EMBL/GenBank/DDBJ whole genome shotgun (WGS) entry which is preliminary data.</text>
</comment>
<accession>A0A1Q3B5D6</accession>
<gene>
    <name evidence="2" type="ORF">CFOL_v3_06700</name>
</gene>
<dbReference type="OrthoDB" id="1738566at2759"/>